<dbReference type="EMBL" id="FNFO01000010">
    <property type="protein sequence ID" value="SDM12852.1"/>
    <property type="molecule type" value="Genomic_DNA"/>
</dbReference>
<dbReference type="NCBIfam" id="TIGR02284">
    <property type="entry name" value="PA2169 family four-helix-bundle protein"/>
    <property type="match status" value="1"/>
</dbReference>
<keyword evidence="3" id="KW-1185">Reference proteome</keyword>
<dbReference type="Proteomes" id="UP000198510">
    <property type="component" value="Unassembled WGS sequence"/>
</dbReference>
<dbReference type="InterPro" id="IPR009078">
    <property type="entry name" value="Ferritin-like_SF"/>
</dbReference>
<proteinExistence type="predicted"/>
<evidence type="ECO:0000313" key="2">
    <source>
        <dbReference type="EMBL" id="SDM12852.1"/>
    </source>
</evidence>
<dbReference type="STRING" id="1075417.SAMN05421823_110249"/>
<evidence type="ECO:0000313" key="3">
    <source>
        <dbReference type="Proteomes" id="UP000198510"/>
    </source>
</evidence>
<organism evidence="2 3">
    <name type="scientific">Catalinimonas alkaloidigena</name>
    <dbReference type="NCBI Taxonomy" id="1075417"/>
    <lineage>
        <taxon>Bacteria</taxon>
        <taxon>Pseudomonadati</taxon>
        <taxon>Bacteroidota</taxon>
        <taxon>Cytophagia</taxon>
        <taxon>Cytophagales</taxon>
        <taxon>Catalimonadaceae</taxon>
        <taxon>Catalinimonas</taxon>
    </lineage>
</organism>
<dbReference type="InterPro" id="IPR011971">
    <property type="entry name" value="CHP02284"/>
</dbReference>
<accession>A0A1G9QP96</accession>
<dbReference type="SUPFAM" id="SSF47240">
    <property type="entry name" value="Ferritin-like"/>
    <property type="match status" value="1"/>
</dbReference>
<dbReference type="InterPro" id="IPR016920">
    <property type="entry name" value="UCP029477"/>
</dbReference>
<reference evidence="2 3" key="1">
    <citation type="submission" date="2016-10" db="EMBL/GenBank/DDBJ databases">
        <authorList>
            <person name="de Groot N.N."/>
        </authorList>
    </citation>
    <scope>NUCLEOTIDE SEQUENCE [LARGE SCALE GENOMIC DNA]</scope>
    <source>
        <strain evidence="2 3">DSM 25186</strain>
    </source>
</reference>
<name>A0A1G9QP96_9BACT</name>
<evidence type="ECO:0000259" key="1">
    <source>
        <dbReference type="Pfam" id="PF09537"/>
    </source>
</evidence>
<dbReference type="RefSeq" id="WP_089686382.1">
    <property type="nucleotide sequence ID" value="NZ_FNFO01000010.1"/>
</dbReference>
<dbReference type="Gene3D" id="1.20.1260.10">
    <property type="match status" value="1"/>
</dbReference>
<sequence>MATTLREEVVKTINNLIEVNEEGKEGYELAARNVDHMEYQSLFQRYAQQRAEFAGSLRSQLASMGGEDKHNLVTDAAAALHRGWMNLKSVVAAGDSEAILNECVRGDKAAVEAYESALKEANLPAEISTLLRSQYNAISEAYHDVKSKAKLED</sequence>
<gene>
    <name evidence="2" type="ORF">SAMN05421823_110249</name>
</gene>
<dbReference type="InterPro" id="IPR019052">
    <property type="entry name" value="DUF2383"/>
</dbReference>
<feature type="domain" description="DUF2383" evidence="1">
    <location>
        <begin position="9"/>
        <end position="120"/>
    </location>
</feature>
<dbReference type="InterPro" id="IPR012347">
    <property type="entry name" value="Ferritin-like"/>
</dbReference>
<dbReference type="AlphaFoldDB" id="A0A1G9QP96"/>
<dbReference type="OrthoDB" id="282393at2"/>
<dbReference type="PIRSF" id="PIRSF029477">
    <property type="entry name" value="UCP029477"/>
    <property type="match status" value="1"/>
</dbReference>
<dbReference type="Pfam" id="PF09537">
    <property type="entry name" value="DUF2383"/>
    <property type="match status" value="1"/>
</dbReference>
<protein>
    <recommendedName>
        <fullName evidence="1">DUF2383 domain-containing protein</fullName>
    </recommendedName>
</protein>